<dbReference type="EMBL" id="MU118042">
    <property type="protein sequence ID" value="KAF9647053.1"/>
    <property type="molecule type" value="Genomic_DNA"/>
</dbReference>
<protein>
    <submittedName>
        <fullName evidence="1">Uncharacterized protein</fullName>
    </submittedName>
</protein>
<keyword evidence="2" id="KW-1185">Reference proteome</keyword>
<reference evidence="1" key="2">
    <citation type="journal article" date="2020" name="Nat. Commun.">
        <title>Large-scale genome sequencing of mycorrhizal fungi provides insights into the early evolution of symbiotic traits.</title>
        <authorList>
            <person name="Miyauchi S."/>
            <person name="Kiss E."/>
            <person name="Kuo A."/>
            <person name="Drula E."/>
            <person name="Kohler A."/>
            <person name="Sanchez-Garcia M."/>
            <person name="Morin E."/>
            <person name="Andreopoulos B."/>
            <person name="Barry K.W."/>
            <person name="Bonito G."/>
            <person name="Buee M."/>
            <person name="Carver A."/>
            <person name="Chen C."/>
            <person name="Cichocki N."/>
            <person name="Clum A."/>
            <person name="Culley D."/>
            <person name="Crous P.W."/>
            <person name="Fauchery L."/>
            <person name="Girlanda M."/>
            <person name="Hayes R.D."/>
            <person name="Keri Z."/>
            <person name="LaButti K."/>
            <person name="Lipzen A."/>
            <person name="Lombard V."/>
            <person name="Magnuson J."/>
            <person name="Maillard F."/>
            <person name="Murat C."/>
            <person name="Nolan M."/>
            <person name="Ohm R.A."/>
            <person name="Pangilinan J."/>
            <person name="Pereira M.F."/>
            <person name="Perotto S."/>
            <person name="Peter M."/>
            <person name="Pfister S."/>
            <person name="Riley R."/>
            <person name="Sitrit Y."/>
            <person name="Stielow J.B."/>
            <person name="Szollosi G."/>
            <person name="Zifcakova L."/>
            <person name="Stursova M."/>
            <person name="Spatafora J.W."/>
            <person name="Tedersoo L."/>
            <person name="Vaario L.M."/>
            <person name="Yamada A."/>
            <person name="Yan M."/>
            <person name="Wang P."/>
            <person name="Xu J."/>
            <person name="Bruns T."/>
            <person name="Baldrian P."/>
            <person name="Vilgalys R."/>
            <person name="Dunand C."/>
            <person name="Henrissat B."/>
            <person name="Grigoriev I.V."/>
            <person name="Hibbett D."/>
            <person name="Nagy L.G."/>
            <person name="Martin F.M."/>
        </authorList>
    </citation>
    <scope>NUCLEOTIDE SEQUENCE</scope>
    <source>
        <strain evidence="1">P2</strain>
    </source>
</reference>
<name>A0ACB6ZBS6_THEGA</name>
<evidence type="ECO:0000313" key="1">
    <source>
        <dbReference type="EMBL" id="KAF9647053.1"/>
    </source>
</evidence>
<evidence type="ECO:0000313" key="2">
    <source>
        <dbReference type="Proteomes" id="UP000886501"/>
    </source>
</evidence>
<sequence length="222" mass="24810">MSAYLENVPTPSWPSLYDLTKELTPVQRTSPLRPGGHYLSDPNEMFKFTLYWTFVFYVPPFVLAGLYAFFNISIPPSSTPFYTNATTRSIYPRTPTKPSTDDASSYVLVSTSNPDRDHPQAESSESGGHGAHEDLITPPRSNRLKKTNEKRSRLTSSLLIFFAFILFGLLGALLSSAILAYILAGLYKAGGFYISTWIPFIWAFLHACVGFLGMWPSVIDFI</sequence>
<dbReference type="Proteomes" id="UP000886501">
    <property type="component" value="Unassembled WGS sequence"/>
</dbReference>
<gene>
    <name evidence="1" type="ORF">BDM02DRAFT_3156321</name>
</gene>
<reference evidence="1" key="1">
    <citation type="submission" date="2019-10" db="EMBL/GenBank/DDBJ databases">
        <authorList>
            <consortium name="DOE Joint Genome Institute"/>
            <person name="Kuo A."/>
            <person name="Miyauchi S."/>
            <person name="Kiss E."/>
            <person name="Drula E."/>
            <person name="Kohler A."/>
            <person name="Sanchez-Garcia M."/>
            <person name="Andreopoulos B."/>
            <person name="Barry K.W."/>
            <person name="Bonito G."/>
            <person name="Buee M."/>
            <person name="Carver A."/>
            <person name="Chen C."/>
            <person name="Cichocki N."/>
            <person name="Clum A."/>
            <person name="Culley D."/>
            <person name="Crous P.W."/>
            <person name="Fauchery L."/>
            <person name="Girlanda M."/>
            <person name="Hayes R."/>
            <person name="Keri Z."/>
            <person name="Labutti K."/>
            <person name="Lipzen A."/>
            <person name="Lombard V."/>
            <person name="Magnuson J."/>
            <person name="Maillard F."/>
            <person name="Morin E."/>
            <person name="Murat C."/>
            <person name="Nolan M."/>
            <person name="Ohm R."/>
            <person name="Pangilinan J."/>
            <person name="Pereira M."/>
            <person name="Perotto S."/>
            <person name="Peter M."/>
            <person name="Riley R."/>
            <person name="Sitrit Y."/>
            <person name="Stielow B."/>
            <person name="Szollosi G."/>
            <person name="Zifcakova L."/>
            <person name="Stursova M."/>
            <person name="Spatafora J.W."/>
            <person name="Tedersoo L."/>
            <person name="Vaario L.-M."/>
            <person name="Yamada A."/>
            <person name="Yan M."/>
            <person name="Wang P."/>
            <person name="Xu J."/>
            <person name="Bruns T."/>
            <person name="Baldrian P."/>
            <person name="Vilgalys R."/>
            <person name="Henrissat B."/>
            <person name="Grigoriev I.V."/>
            <person name="Hibbett D."/>
            <person name="Nagy L.G."/>
            <person name="Martin F.M."/>
        </authorList>
    </citation>
    <scope>NUCLEOTIDE SEQUENCE</scope>
    <source>
        <strain evidence="1">P2</strain>
    </source>
</reference>
<organism evidence="1 2">
    <name type="scientific">Thelephora ganbajun</name>
    <name type="common">Ganba fungus</name>
    <dbReference type="NCBI Taxonomy" id="370292"/>
    <lineage>
        <taxon>Eukaryota</taxon>
        <taxon>Fungi</taxon>
        <taxon>Dikarya</taxon>
        <taxon>Basidiomycota</taxon>
        <taxon>Agaricomycotina</taxon>
        <taxon>Agaricomycetes</taxon>
        <taxon>Thelephorales</taxon>
        <taxon>Thelephoraceae</taxon>
        <taxon>Thelephora</taxon>
    </lineage>
</organism>
<accession>A0ACB6ZBS6</accession>
<comment type="caution">
    <text evidence="1">The sequence shown here is derived from an EMBL/GenBank/DDBJ whole genome shotgun (WGS) entry which is preliminary data.</text>
</comment>
<proteinExistence type="predicted"/>